<geneLocation type="mitochondrion" evidence="17"/>
<organism evidence="17">
    <name type="scientific">Toxeutes macleayi</name>
    <dbReference type="NCBI Taxonomy" id="2546607"/>
    <lineage>
        <taxon>Eukaryota</taxon>
        <taxon>Metazoa</taxon>
        <taxon>Ecdysozoa</taxon>
        <taxon>Arthropoda</taxon>
        <taxon>Hexapoda</taxon>
        <taxon>Insecta</taxon>
        <taxon>Pterygota</taxon>
        <taxon>Neoptera</taxon>
        <taxon>Endopterygota</taxon>
        <taxon>Coleoptera</taxon>
        <taxon>Polyphaga</taxon>
        <taxon>Cucujiformia</taxon>
        <taxon>Chrysomeloidea</taxon>
        <taxon>Cerambycidae</taxon>
        <taxon>Prioninae</taxon>
        <taxon>Aegosomatini</taxon>
        <taxon>Toxeutes</taxon>
    </lineage>
</organism>
<dbReference type="AlphaFoldDB" id="A0A7G8JRS2"/>
<proteinExistence type="inferred from homology"/>
<comment type="catalytic activity">
    <reaction evidence="15">
        <text>a ubiquinone + NADH + 5 H(+)(in) = a ubiquinol + NAD(+) + 4 H(+)(out)</text>
        <dbReference type="Rhea" id="RHEA:29091"/>
        <dbReference type="Rhea" id="RHEA-COMP:9565"/>
        <dbReference type="Rhea" id="RHEA-COMP:9566"/>
        <dbReference type="ChEBI" id="CHEBI:15378"/>
        <dbReference type="ChEBI" id="CHEBI:16389"/>
        <dbReference type="ChEBI" id="CHEBI:17976"/>
        <dbReference type="ChEBI" id="CHEBI:57540"/>
        <dbReference type="ChEBI" id="CHEBI:57945"/>
        <dbReference type="EC" id="7.1.1.2"/>
    </reaction>
</comment>
<evidence type="ECO:0000256" key="15">
    <source>
        <dbReference type="ARBA" id="ARBA00049551"/>
    </source>
</evidence>
<keyword evidence="10 16" id="KW-1133">Transmembrane helix</keyword>
<feature type="transmembrane region" description="Helical" evidence="16">
    <location>
        <begin position="138"/>
        <end position="158"/>
    </location>
</feature>
<keyword evidence="8" id="KW-1278">Translocase</keyword>
<name>A0A7G8JRS2_9CUCU</name>
<keyword evidence="9" id="KW-0249">Electron transport</keyword>
<evidence type="ECO:0000313" key="17">
    <source>
        <dbReference type="EMBL" id="QNJ33270.1"/>
    </source>
</evidence>
<keyword evidence="12 17" id="KW-0496">Mitochondrion</keyword>
<feature type="transmembrane region" description="Helical" evidence="16">
    <location>
        <begin position="84"/>
        <end position="101"/>
    </location>
</feature>
<comment type="subcellular location">
    <subcellularLocation>
        <location evidence="1">Mitochondrion membrane</location>
        <topology evidence="1">Multi-pass membrane protein</topology>
    </subcellularLocation>
</comment>
<evidence type="ECO:0000256" key="14">
    <source>
        <dbReference type="ARBA" id="ARBA00031019"/>
    </source>
</evidence>
<feature type="transmembrane region" description="Helical" evidence="16">
    <location>
        <begin position="49"/>
        <end position="72"/>
    </location>
</feature>
<accession>A0A7G8JRS2</accession>
<evidence type="ECO:0000256" key="1">
    <source>
        <dbReference type="ARBA" id="ARBA00004225"/>
    </source>
</evidence>
<reference evidence="17" key="1">
    <citation type="journal article" date="2020" name="Syst.">
        <title>Museomics reveals extensive cryptic diversity of Australian prionine longhorn beetles with implications for their classification and conservation.</title>
        <authorList>
            <person name="Jin M."/>
            <person name="Zwick A."/>
            <person name="Slipinski A."/>
            <person name="Keyzer R."/>
            <person name="Pang H."/>
        </authorList>
    </citation>
    <scope>NUCLEOTIDE SEQUENCE</scope>
</reference>
<dbReference type="PANTHER" id="PTHR11435">
    <property type="entry name" value="NADH UBIQUINONE OXIDOREDUCTASE SUBUNIT ND6"/>
    <property type="match status" value="1"/>
</dbReference>
<keyword evidence="13 16" id="KW-0472">Membrane</keyword>
<keyword evidence="11" id="KW-0520">NAD</keyword>
<dbReference type="InterPro" id="IPR050269">
    <property type="entry name" value="ComplexI_Subunit6"/>
</dbReference>
<dbReference type="EMBL" id="MK614559">
    <property type="protein sequence ID" value="QNJ33270.1"/>
    <property type="molecule type" value="Genomic_DNA"/>
</dbReference>
<dbReference type="GO" id="GO:0031966">
    <property type="term" value="C:mitochondrial membrane"/>
    <property type="evidence" value="ECO:0007669"/>
    <property type="project" value="UniProtKB-SubCell"/>
</dbReference>
<protein>
    <recommendedName>
        <fullName evidence="4">NADH-ubiquinone oxidoreductase chain 6</fullName>
        <ecNumber evidence="3">7.1.1.2</ecNumber>
    </recommendedName>
    <alternativeName>
        <fullName evidence="14">NADH dehydrogenase subunit 6</fullName>
    </alternativeName>
</protein>
<keyword evidence="7 16" id="KW-0812">Transmembrane</keyword>
<dbReference type="EC" id="7.1.1.2" evidence="3"/>
<evidence type="ECO:0000256" key="16">
    <source>
        <dbReference type="SAM" id="Phobius"/>
    </source>
</evidence>
<evidence type="ECO:0000256" key="10">
    <source>
        <dbReference type="ARBA" id="ARBA00022989"/>
    </source>
</evidence>
<sequence length="169" mass="19445">MVATLIILTLWTTSISFIFMDHPLSLGFILLVQTIMISLLTGLMSYTYWFSYILFLIMVGGMLVLFIYMTSVASNEKFKFSSKLLSFLILSVLFTIIVMAIDKFFMNMSSFSTDMINQSMVVSKNSQMSKFINWPMSANLYMIMVYLLITLIMAVKVTNIQYGPLRQKF</sequence>
<evidence type="ECO:0000256" key="2">
    <source>
        <dbReference type="ARBA" id="ARBA00005698"/>
    </source>
</evidence>
<evidence type="ECO:0000256" key="4">
    <source>
        <dbReference type="ARBA" id="ARBA00021095"/>
    </source>
</evidence>
<dbReference type="PANTHER" id="PTHR11435:SF1">
    <property type="entry name" value="NADH-UBIQUINONE OXIDOREDUCTASE CHAIN 6"/>
    <property type="match status" value="1"/>
</dbReference>
<evidence type="ECO:0000256" key="9">
    <source>
        <dbReference type="ARBA" id="ARBA00022982"/>
    </source>
</evidence>
<dbReference type="GO" id="GO:0008137">
    <property type="term" value="F:NADH dehydrogenase (ubiquinone) activity"/>
    <property type="evidence" value="ECO:0007669"/>
    <property type="project" value="UniProtKB-EC"/>
</dbReference>
<keyword evidence="6" id="KW-0679">Respiratory chain</keyword>
<evidence type="ECO:0000256" key="7">
    <source>
        <dbReference type="ARBA" id="ARBA00022692"/>
    </source>
</evidence>
<evidence type="ECO:0000256" key="13">
    <source>
        <dbReference type="ARBA" id="ARBA00023136"/>
    </source>
</evidence>
<evidence type="ECO:0000256" key="11">
    <source>
        <dbReference type="ARBA" id="ARBA00023027"/>
    </source>
</evidence>
<evidence type="ECO:0000256" key="6">
    <source>
        <dbReference type="ARBA" id="ARBA00022660"/>
    </source>
</evidence>
<evidence type="ECO:0000256" key="8">
    <source>
        <dbReference type="ARBA" id="ARBA00022967"/>
    </source>
</evidence>
<gene>
    <name evidence="17" type="primary">ND6</name>
</gene>
<evidence type="ECO:0000256" key="12">
    <source>
        <dbReference type="ARBA" id="ARBA00023128"/>
    </source>
</evidence>
<evidence type="ECO:0000256" key="5">
    <source>
        <dbReference type="ARBA" id="ARBA00022448"/>
    </source>
</evidence>
<comment type="similarity">
    <text evidence="2">Belongs to the complex I subunit 6 family.</text>
</comment>
<evidence type="ECO:0000256" key="3">
    <source>
        <dbReference type="ARBA" id="ARBA00012944"/>
    </source>
</evidence>
<keyword evidence="5" id="KW-0813">Transport</keyword>